<gene>
    <name evidence="1" type="ORF">Homavirus4_11</name>
</gene>
<sequence length="203" mass="23475">MDYGYNEQPKTCGVYNIKGVKNESKAIIVPNGMIELKGSEYVMDKRIETFNIVDNVVGEIYLCNIVDSFLMSTKKLPVMYVSIFIDMPMRRIYLFKQYLYFTITSNITKSEELIENKLDGVYTIEVAIDDKHIELNKKIEKFPGIKQLISMFIEFIKSVDSVEFIKGLVKSENNRLLKEFSFNHSDCEIPKATISLANYNLDD</sequence>
<protein>
    <submittedName>
        <fullName evidence="1">Uncharacterized protein</fullName>
    </submittedName>
</protein>
<accession>A0A3G5A4A5</accession>
<proteinExistence type="predicted"/>
<evidence type="ECO:0000313" key="1">
    <source>
        <dbReference type="EMBL" id="AYV82048.1"/>
    </source>
</evidence>
<organism evidence="1">
    <name type="scientific">Homavirus sp</name>
    <dbReference type="NCBI Taxonomy" id="2487769"/>
    <lineage>
        <taxon>Viruses</taxon>
        <taxon>Varidnaviria</taxon>
        <taxon>Bamfordvirae</taxon>
        <taxon>Nucleocytoviricota</taxon>
        <taxon>Megaviricetes</taxon>
        <taxon>Imitervirales</taxon>
        <taxon>Mimiviridae</taxon>
        <taxon>Klosneuvirinae</taxon>
    </lineage>
</organism>
<dbReference type="EMBL" id="MK072335">
    <property type="protein sequence ID" value="AYV82048.1"/>
    <property type="molecule type" value="Genomic_DNA"/>
</dbReference>
<reference evidence="1" key="1">
    <citation type="submission" date="2018-10" db="EMBL/GenBank/DDBJ databases">
        <title>Hidden diversity of soil giant viruses.</title>
        <authorList>
            <person name="Schulz F."/>
            <person name="Alteio L."/>
            <person name="Goudeau D."/>
            <person name="Ryan E.M."/>
            <person name="Malmstrom R.R."/>
            <person name="Blanchard J."/>
            <person name="Woyke T."/>
        </authorList>
    </citation>
    <scope>NUCLEOTIDE SEQUENCE</scope>
    <source>
        <strain evidence="1">HOV1</strain>
    </source>
</reference>
<name>A0A3G5A4A5_9VIRU</name>